<dbReference type="EMBL" id="JAMZEJ010000006">
    <property type="protein sequence ID" value="MCQ8241354.1"/>
    <property type="molecule type" value="Genomic_DNA"/>
</dbReference>
<sequence>MRIICFEQDGQPRYGVRDPGGVREPLDQLIRDPAALFGWLRTAAPPIGPLHLPGTVKLLPPVPRPNKILCIGLNYRDHAAETGNPLPDYPTVFLRTAASLAAHETALLLPRESSKLDFEAELAVVVGTGGRRIAEGDALSHVGGYSCFNDATLRDYQTRSSQWGMGKNFDRTGGFGPDLVTPDELPPGARGLSIRTRLDGDIMQDGTTNDMVFGVAPLIALLSEAMTLEPGDVIITGTPAGVGVARRPRLYMRAGQTVEIEIEGIGTLRNIVEAD</sequence>
<dbReference type="Gene3D" id="3.90.850.10">
    <property type="entry name" value="Fumarylacetoacetase-like, C-terminal domain"/>
    <property type="match status" value="1"/>
</dbReference>
<organism evidence="4 5">
    <name type="scientific">Rhizosaccharibacter radicis</name>
    <dbReference type="NCBI Taxonomy" id="2782605"/>
    <lineage>
        <taxon>Bacteria</taxon>
        <taxon>Pseudomonadati</taxon>
        <taxon>Pseudomonadota</taxon>
        <taxon>Alphaproteobacteria</taxon>
        <taxon>Acetobacterales</taxon>
        <taxon>Acetobacteraceae</taxon>
        <taxon>Rhizosaccharibacter</taxon>
    </lineage>
</organism>
<dbReference type="PANTHER" id="PTHR42796:SF4">
    <property type="entry name" value="FUMARYLACETOACETATE HYDROLASE DOMAIN-CONTAINING PROTEIN 2A"/>
    <property type="match status" value="1"/>
</dbReference>
<dbReference type="RefSeq" id="WP_422920097.1">
    <property type="nucleotide sequence ID" value="NZ_JAMZEJ010000006.1"/>
</dbReference>
<evidence type="ECO:0000256" key="2">
    <source>
        <dbReference type="ARBA" id="ARBA00022723"/>
    </source>
</evidence>
<gene>
    <name evidence="4" type="ORF">NFI88_10940</name>
</gene>
<dbReference type="InterPro" id="IPR011234">
    <property type="entry name" value="Fumarylacetoacetase-like_C"/>
</dbReference>
<evidence type="ECO:0000259" key="3">
    <source>
        <dbReference type="Pfam" id="PF01557"/>
    </source>
</evidence>
<proteinExistence type="inferred from homology"/>
<evidence type="ECO:0000256" key="1">
    <source>
        <dbReference type="ARBA" id="ARBA00010211"/>
    </source>
</evidence>
<dbReference type="SUPFAM" id="SSF56529">
    <property type="entry name" value="FAH"/>
    <property type="match status" value="1"/>
</dbReference>
<keyword evidence="2" id="KW-0479">Metal-binding</keyword>
<dbReference type="PANTHER" id="PTHR42796">
    <property type="entry name" value="FUMARYLACETOACETATE HYDROLASE DOMAIN-CONTAINING PROTEIN 2A-RELATED"/>
    <property type="match status" value="1"/>
</dbReference>
<reference evidence="4 5" key="1">
    <citation type="submission" date="2022-06" db="EMBL/GenBank/DDBJ databases">
        <title>Rhizosaccharibacter gen. nov. sp. nov. KSS12, endophytic bacteria isolated from sugarcane.</title>
        <authorList>
            <person name="Pitiwittayakul N."/>
        </authorList>
    </citation>
    <scope>NUCLEOTIDE SEQUENCE [LARGE SCALE GENOMIC DNA]</scope>
    <source>
        <strain evidence="4 5">KSS12</strain>
    </source>
</reference>
<protein>
    <submittedName>
        <fullName evidence="4">Fumarylacetoacetate hydrolase family protein</fullName>
    </submittedName>
</protein>
<dbReference type="Proteomes" id="UP001524547">
    <property type="component" value="Unassembled WGS sequence"/>
</dbReference>
<comment type="similarity">
    <text evidence="1">Belongs to the FAH family.</text>
</comment>
<dbReference type="GO" id="GO:0016787">
    <property type="term" value="F:hydrolase activity"/>
    <property type="evidence" value="ECO:0007669"/>
    <property type="project" value="UniProtKB-KW"/>
</dbReference>
<evidence type="ECO:0000313" key="4">
    <source>
        <dbReference type="EMBL" id="MCQ8241354.1"/>
    </source>
</evidence>
<dbReference type="InterPro" id="IPR051121">
    <property type="entry name" value="FAH"/>
</dbReference>
<evidence type="ECO:0000313" key="5">
    <source>
        <dbReference type="Proteomes" id="UP001524547"/>
    </source>
</evidence>
<keyword evidence="4" id="KW-0378">Hydrolase</keyword>
<comment type="caution">
    <text evidence="4">The sequence shown here is derived from an EMBL/GenBank/DDBJ whole genome shotgun (WGS) entry which is preliminary data.</text>
</comment>
<feature type="domain" description="Fumarylacetoacetase-like C-terminal" evidence="3">
    <location>
        <begin position="67"/>
        <end position="272"/>
    </location>
</feature>
<name>A0ABT1VYD9_9PROT</name>
<dbReference type="InterPro" id="IPR036663">
    <property type="entry name" value="Fumarylacetoacetase_C_sf"/>
</dbReference>
<accession>A0ABT1VYD9</accession>
<dbReference type="Pfam" id="PF01557">
    <property type="entry name" value="FAA_hydrolase"/>
    <property type="match status" value="1"/>
</dbReference>
<keyword evidence="5" id="KW-1185">Reference proteome</keyword>